<protein>
    <submittedName>
        <fullName evidence="2">Uncharacterized protein</fullName>
    </submittedName>
</protein>
<reference evidence="3" key="1">
    <citation type="journal article" date="2019" name="Int. J. Syst. Evol. Microbiol.">
        <title>The Global Catalogue of Microorganisms (GCM) 10K type strain sequencing project: providing services to taxonomists for standard genome sequencing and annotation.</title>
        <authorList>
            <consortium name="The Broad Institute Genomics Platform"/>
            <consortium name="The Broad Institute Genome Sequencing Center for Infectious Disease"/>
            <person name="Wu L."/>
            <person name="Ma J."/>
        </authorList>
    </citation>
    <scope>NUCLEOTIDE SEQUENCE [LARGE SCALE GENOMIC DNA]</scope>
    <source>
        <strain evidence="3">CGMCC 4.7683</strain>
    </source>
</reference>
<dbReference type="EMBL" id="BNAY01000005">
    <property type="protein sequence ID" value="GHH22974.1"/>
    <property type="molecule type" value="Genomic_DNA"/>
</dbReference>
<evidence type="ECO:0000313" key="3">
    <source>
        <dbReference type="Proteomes" id="UP000635387"/>
    </source>
</evidence>
<evidence type="ECO:0000256" key="1">
    <source>
        <dbReference type="SAM" id="MobiDB-lite"/>
    </source>
</evidence>
<organism evidence="2 3">
    <name type="scientific">Amycolatopsis oliviviridis</name>
    <dbReference type="NCBI Taxonomy" id="1471590"/>
    <lineage>
        <taxon>Bacteria</taxon>
        <taxon>Bacillati</taxon>
        <taxon>Actinomycetota</taxon>
        <taxon>Actinomycetes</taxon>
        <taxon>Pseudonocardiales</taxon>
        <taxon>Pseudonocardiaceae</taxon>
        <taxon>Amycolatopsis</taxon>
    </lineage>
</organism>
<proteinExistence type="predicted"/>
<comment type="caution">
    <text evidence="2">The sequence shown here is derived from an EMBL/GenBank/DDBJ whole genome shotgun (WGS) entry which is preliminary data.</text>
</comment>
<sequence>MPRPIATGSRAIGSDHSAPLIADTASSPGRASIIVTRYRQAVGLAGSRSRGRGYVAESTIVDGKRITVAGATDLSVGDREVNNPLPYSGGRGEP</sequence>
<dbReference type="Proteomes" id="UP000635387">
    <property type="component" value="Unassembled WGS sequence"/>
</dbReference>
<gene>
    <name evidence="2" type="ORF">GCM10017790_45430</name>
</gene>
<keyword evidence="3" id="KW-1185">Reference proteome</keyword>
<accession>A0ABQ3LQ42</accession>
<feature type="region of interest" description="Disordered" evidence="1">
    <location>
        <begin position="1"/>
        <end position="26"/>
    </location>
</feature>
<evidence type="ECO:0000313" key="2">
    <source>
        <dbReference type="EMBL" id="GHH22974.1"/>
    </source>
</evidence>
<name>A0ABQ3LQ42_9PSEU</name>